<feature type="transmembrane region" description="Helical" evidence="1">
    <location>
        <begin position="42"/>
        <end position="60"/>
    </location>
</feature>
<reference evidence="2 3" key="1">
    <citation type="submission" date="2019-01" db="EMBL/GenBank/DDBJ databases">
        <authorList>
            <person name="Chen W.-M."/>
        </authorList>
    </citation>
    <scope>NUCLEOTIDE SEQUENCE [LARGE SCALE GENOMIC DNA]</scope>
    <source>
        <strain evidence="2 3">CCP-7</strain>
    </source>
</reference>
<dbReference type="Proteomes" id="UP000282971">
    <property type="component" value="Unassembled WGS sequence"/>
</dbReference>
<dbReference type="AlphaFoldDB" id="A0A437M7M4"/>
<comment type="caution">
    <text evidence="2">The sequence shown here is derived from an EMBL/GenBank/DDBJ whole genome shotgun (WGS) entry which is preliminary data.</text>
</comment>
<keyword evidence="1" id="KW-1133">Transmembrane helix</keyword>
<protein>
    <submittedName>
        <fullName evidence="2">Uncharacterized protein</fullName>
    </submittedName>
</protein>
<evidence type="ECO:0000256" key="1">
    <source>
        <dbReference type="SAM" id="Phobius"/>
    </source>
</evidence>
<name>A0A437M7M4_9SPHN</name>
<proteinExistence type="predicted"/>
<evidence type="ECO:0000313" key="3">
    <source>
        <dbReference type="Proteomes" id="UP000282971"/>
    </source>
</evidence>
<organism evidence="2 3">
    <name type="scientific">Sphingomonas crocodyli</name>
    <dbReference type="NCBI Taxonomy" id="1979270"/>
    <lineage>
        <taxon>Bacteria</taxon>
        <taxon>Pseudomonadati</taxon>
        <taxon>Pseudomonadota</taxon>
        <taxon>Alphaproteobacteria</taxon>
        <taxon>Sphingomonadales</taxon>
        <taxon>Sphingomonadaceae</taxon>
        <taxon>Sphingomonas</taxon>
    </lineage>
</organism>
<feature type="transmembrane region" description="Helical" evidence="1">
    <location>
        <begin position="12"/>
        <end position="30"/>
    </location>
</feature>
<dbReference type="OrthoDB" id="7575412at2"/>
<dbReference type="EMBL" id="SACN01000001">
    <property type="protein sequence ID" value="RVT93682.1"/>
    <property type="molecule type" value="Genomic_DNA"/>
</dbReference>
<accession>A0A437M7M4</accession>
<keyword evidence="3" id="KW-1185">Reference proteome</keyword>
<evidence type="ECO:0000313" key="2">
    <source>
        <dbReference type="EMBL" id="RVT93682.1"/>
    </source>
</evidence>
<gene>
    <name evidence="2" type="ORF">EOD43_07390</name>
</gene>
<dbReference type="RefSeq" id="WP_127742537.1">
    <property type="nucleotide sequence ID" value="NZ_SACN01000001.1"/>
</dbReference>
<keyword evidence="1" id="KW-0472">Membrane</keyword>
<keyword evidence="1" id="KW-0812">Transmembrane</keyword>
<sequence length="92" mass="9857">MTLPRPDARGWIGIGVYALVVMVLVMLAALPELRQDEYFKTVATLIVGAFIKDVVAWAYAATKGGGELAERNASLVEQQAKASPPISDPEAK</sequence>